<dbReference type="InterPro" id="IPR000198">
    <property type="entry name" value="RhoGAP_dom"/>
</dbReference>
<dbReference type="AlphaFoldDB" id="A0A2A2K194"/>
<protein>
    <recommendedName>
        <fullName evidence="4">Rho-GAP domain-containing protein</fullName>
    </recommendedName>
</protein>
<feature type="region of interest" description="Disordered" evidence="3">
    <location>
        <begin position="73"/>
        <end position="93"/>
    </location>
</feature>
<dbReference type="OrthoDB" id="312459at2759"/>
<dbReference type="GO" id="GO:0005884">
    <property type="term" value="C:actin filament"/>
    <property type="evidence" value="ECO:0007669"/>
    <property type="project" value="TreeGrafter"/>
</dbReference>
<dbReference type="GO" id="GO:0005096">
    <property type="term" value="F:GTPase activator activity"/>
    <property type="evidence" value="ECO:0007669"/>
    <property type="project" value="InterPro"/>
</dbReference>
<dbReference type="EMBL" id="LIAE01009913">
    <property type="protein sequence ID" value="PAV67559.1"/>
    <property type="molecule type" value="Genomic_DNA"/>
</dbReference>
<reference evidence="5 6" key="1">
    <citation type="journal article" date="2017" name="Curr. Biol.">
        <title>Genome architecture and evolution of a unichromosomal asexual nematode.</title>
        <authorList>
            <person name="Fradin H."/>
            <person name="Zegar C."/>
            <person name="Gutwein M."/>
            <person name="Lucas J."/>
            <person name="Kovtun M."/>
            <person name="Corcoran D."/>
            <person name="Baugh L.R."/>
            <person name="Kiontke K."/>
            <person name="Gunsalus K."/>
            <person name="Fitch D.H."/>
            <person name="Piano F."/>
        </authorList>
    </citation>
    <scope>NUCLEOTIDE SEQUENCE [LARGE SCALE GENOMIC DNA]</scope>
    <source>
        <strain evidence="5">PF1309</strain>
    </source>
</reference>
<evidence type="ECO:0000313" key="6">
    <source>
        <dbReference type="Proteomes" id="UP000218231"/>
    </source>
</evidence>
<comment type="caution">
    <text evidence="5">The sequence shown here is derived from an EMBL/GenBank/DDBJ whole genome shotgun (WGS) entry which is preliminary data.</text>
</comment>
<dbReference type="GO" id="GO:0035556">
    <property type="term" value="P:intracellular signal transduction"/>
    <property type="evidence" value="ECO:0007669"/>
    <property type="project" value="InterPro"/>
</dbReference>
<evidence type="ECO:0000256" key="1">
    <source>
        <dbReference type="ARBA" id="ARBA00004496"/>
    </source>
</evidence>
<dbReference type="GO" id="GO:0005737">
    <property type="term" value="C:cytoplasm"/>
    <property type="evidence" value="ECO:0007669"/>
    <property type="project" value="UniProtKB-SubCell"/>
</dbReference>
<feature type="compositionally biased region" description="Basic and acidic residues" evidence="3">
    <location>
        <begin position="73"/>
        <end position="86"/>
    </location>
</feature>
<dbReference type="InterPro" id="IPR008936">
    <property type="entry name" value="Rho_GTPase_activation_prot"/>
</dbReference>
<dbReference type="GO" id="GO:0051015">
    <property type="term" value="F:actin filament binding"/>
    <property type="evidence" value="ECO:0007669"/>
    <property type="project" value="TreeGrafter"/>
</dbReference>
<dbReference type="Gene3D" id="1.10.555.10">
    <property type="entry name" value="Rho GTPase activation protein"/>
    <property type="match status" value="1"/>
</dbReference>
<dbReference type="InterPro" id="IPR046987">
    <property type="entry name" value="Myo9"/>
</dbReference>
<dbReference type="PROSITE" id="PS50238">
    <property type="entry name" value="RHOGAP"/>
    <property type="match status" value="1"/>
</dbReference>
<accession>A0A2A2K194</accession>
<dbReference type="STRING" id="2018661.A0A2A2K194"/>
<keyword evidence="2" id="KW-0963">Cytoplasm</keyword>
<dbReference type="GO" id="GO:0000146">
    <property type="term" value="F:microfilament motor activity"/>
    <property type="evidence" value="ECO:0007669"/>
    <property type="project" value="InterPro"/>
</dbReference>
<evidence type="ECO:0000259" key="4">
    <source>
        <dbReference type="PROSITE" id="PS50238"/>
    </source>
</evidence>
<evidence type="ECO:0000256" key="2">
    <source>
        <dbReference type="ARBA" id="ARBA00022490"/>
    </source>
</evidence>
<dbReference type="SUPFAM" id="SSF48350">
    <property type="entry name" value="GTPase activation domain, GAP"/>
    <property type="match status" value="1"/>
</dbReference>
<evidence type="ECO:0000256" key="3">
    <source>
        <dbReference type="SAM" id="MobiDB-lite"/>
    </source>
</evidence>
<keyword evidence="6" id="KW-1185">Reference proteome</keyword>
<proteinExistence type="predicted"/>
<comment type="subcellular location">
    <subcellularLocation>
        <location evidence="1">Cytoplasm</location>
    </subcellularLocation>
</comment>
<feature type="region of interest" description="Disordered" evidence="3">
    <location>
        <begin position="156"/>
        <end position="179"/>
    </location>
</feature>
<feature type="domain" description="Rho-GAP" evidence="4">
    <location>
        <begin position="1"/>
        <end position="48"/>
    </location>
</feature>
<dbReference type="PANTHER" id="PTHR46184">
    <property type="entry name" value="UNCONVENTIONAL MYOSIN-IXB-LIKE PROTEIN"/>
    <property type="match status" value="1"/>
</dbReference>
<dbReference type="PANTHER" id="PTHR46184:SF5">
    <property type="entry name" value="UNCONVENTIONAL MYOSIN-IXA-LIKE"/>
    <property type="match status" value="1"/>
</dbReference>
<dbReference type="Proteomes" id="UP000218231">
    <property type="component" value="Unassembled WGS sequence"/>
</dbReference>
<sequence>MGASNLALIFGPCILRRHESIHAQDQLSDVTRQAVCIQTLIEEKMRQYRATLINIVQLEDASEKVSENLRRIEEHQQQQSQEEDHPSPGMDTAKQLFTEQLDFLGRQKERLLQELPPLAPVASSEDLSSSDESHQAEEYALDLSAPPVLTNIPHLCKQRARPPANRRPPTLTLLFPKQA</sequence>
<gene>
    <name evidence="5" type="ORF">WR25_06711</name>
</gene>
<name>A0A2A2K194_9BILA</name>
<organism evidence="5 6">
    <name type="scientific">Diploscapter pachys</name>
    <dbReference type="NCBI Taxonomy" id="2018661"/>
    <lineage>
        <taxon>Eukaryota</taxon>
        <taxon>Metazoa</taxon>
        <taxon>Ecdysozoa</taxon>
        <taxon>Nematoda</taxon>
        <taxon>Chromadorea</taxon>
        <taxon>Rhabditida</taxon>
        <taxon>Rhabditina</taxon>
        <taxon>Rhabditomorpha</taxon>
        <taxon>Rhabditoidea</taxon>
        <taxon>Rhabditidae</taxon>
        <taxon>Diploscapter</taxon>
    </lineage>
</organism>
<evidence type="ECO:0000313" key="5">
    <source>
        <dbReference type="EMBL" id="PAV67559.1"/>
    </source>
</evidence>